<reference evidence="2" key="1">
    <citation type="submission" date="2020-05" db="EMBL/GenBank/DDBJ databases">
        <authorList>
            <person name="Chiriac C."/>
            <person name="Salcher M."/>
            <person name="Ghai R."/>
            <person name="Kavagutti S V."/>
        </authorList>
    </citation>
    <scope>NUCLEOTIDE SEQUENCE</scope>
</reference>
<dbReference type="InterPro" id="IPR051910">
    <property type="entry name" value="ComF/GntX_DNA_util-trans"/>
</dbReference>
<comment type="similarity">
    <text evidence="1">Belongs to the ComF/GntX family.</text>
</comment>
<dbReference type="CDD" id="cd06223">
    <property type="entry name" value="PRTases_typeI"/>
    <property type="match status" value="1"/>
</dbReference>
<evidence type="ECO:0000313" key="2">
    <source>
        <dbReference type="EMBL" id="CAB4550006.1"/>
    </source>
</evidence>
<dbReference type="InterPro" id="IPR029057">
    <property type="entry name" value="PRTase-like"/>
</dbReference>
<dbReference type="EMBL" id="CAEZSX010000022">
    <property type="protein sequence ID" value="CAB4550006.1"/>
    <property type="molecule type" value="Genomic_DNA"/>
</dbReference>
<sequence>MIVLEPREFLVAGLRVFTVTKYTSEISKILVAFKEKGQSALVAQLAQMLRLVTDNLPASESPSYLIPAPSRAENFSKRGFQPTLLIANAIANQNPGLRVLNCLRFSRSVSDQVGLSDTERLANLSLSMSLNQPVTGRVCYLLDDVVTTGATAAEGKRVLSLGGATVGGVLAISYSKG</sequence>
<dbReference type="SUPFAM" id="SSF53271">
    <property type="entry name" value="PRTase-like"/>
    <property type="match status" value="1"/>
</dbReference>
<protein>
    <submittedName>
        <fullName evidence="2">Unannotated protein</fullName>
    </submittedName>
</protein>
<gene>
    <name evidence="2" type="ORF">UFOPK1537_00245</name>
</gene>
<dbReference type="PANTHER" id="PTHR47505:SF1">
    <property type="entry name" value="DNA UTILIZATION PROTEIN YHGH"/>
    <property type="match status" value="1"/>
</dbReference>
<accession>A0A6J6CFE3</accession>
<dbReference type="AlphaFoldDB" id="A0A6J6CFE3"/>
<evidence type="ECO:0000256" key="1">
    <source>
        <dbReference type="ARBA" id="ARBA00008007"/>
    </source>
</evidence>
<organism evidence="2">
    <name type="scientific">freshwater metagenome</name>
    <dbReference type="NCBI Taxonomy" id="449393"/>
    <lineage>
        <taxon>unclassified sequences</taxon>
        <taxon>metagenomes</taxon>
        <taxon>ecological metagenomes</taxon>
    </lineage>
</organism>
<dbReference type="InterPro" id="IPR000836">
    <property type="entry name" value="PRTase_dom"/>
</dbReference>
<proteinExistence type="inferred from homology"/>
<name>A0A6J6CFE3_9ZZZZ</name>
<dbReference type="Gene3D" id="3.40.50.2020">
    <property type="match status" value="1"/>
</dbReference>
<dbReference type="PANTHER" id="PTHR47505">
    <property type="entry name" value="DNA UTILIZATION PROTEIN YHGH"/>
    <property type="match status" value="1"/>
</dbReference>